<organism evidence="1 2">
    <name type="scientific">Cetraspora pellucida</name>
    <dbReference type="NCBI Taxonomy" id="1433469"/>
    <lineage>
        <taxon>Eukaryota</taxon>
        <taxon>Fungi</taxon>
        <taxon>Fungi incertae sedis</taxon>
        <taxon>Mucoromycota</taxon>
        <taxon>Glomeromycotina</taxon>
        <taxon>Glomeromycetes</taxon>
        <taxon>Diversisporales</taxon>
        <taxon>Gigasporaceae</taxon>
        <taxon>Cetraspora</taxon>
    </lineage>
</organism>
<feature type="non-terminal residue" evidence="1">
    <location>
        <position position="280"/>
    </location>
</feature>
<name>A0A9N9KCQ6_9GLOM</name>
<dbReference type="AlphaFoldDB" id="A0A9N9KCQ6"/>
<proteinExistence type="predicted"/>
<sequence>IKEIQQSSEERFEQTLELAKKIALKKAEIYKESAKEIYESINTHLEAILREGKEGQQQSYQDLINKISKTDKPKKEHKKYLITEIKNSENKKEQIIELKLMNPTKKTFEESIDELKETVLDQLKKRESFEEKDQYNYYTEAIKLKWTIGYQDTTDQIAKQFSEAKTYHDWSKIIEDKLIDNYDYIPTEYKSRRIYYYELIKQKNCIRSQEIGSCDNCIITGRFCKVELKERSTREKEKLPRKKLEPTYKTERRNQEFLESVKLQQKTIQNCKHCLERHKE</sequence>
<dbReference type="EMBL" id="CAJVQA010050439">
    <property type="protein sequence ID" value="CAG8821454.1"/>
    <property type="molecule type" value="Genomic_DNA"/>
</dbReference>
<feature type="non-terminal residue" evidence="1">
    <location>
        <position position="1"/>
    </location>
</feature>
<accession>A0A9N9KCQ6</accession>
<reference evidence="1" key="1">
    <citation type="submission" date="2021-06" db="EMBL/GenBank/DDBJ databases">
        <authorList>
            <person name="Kallberg Y."/>
            <person name="Tangrot J."/>
            <person name="Rosling A."/>
        </authorList>
    </citation>
    <scope>NUCLEOTIDE SEQUENCE</scope>
    <source>
        <strain evidence="1">FL966</strain>
    </source>
</reference>
<evidence type="ECO:0000313" key="1">
    <source>
        <dbReference type="EMBL" id="CAG8821454.1"/>
    </source>
</evidence>
<protein>
    <submittedName>
        <fullName evidence="1">17594_t:CDS:1</fullName>
    </submittedName>
</protein>
<dbReference type="Proteomes" id="UP000789759">
    <property type="component" value="Unassembled WGS sequence"/>
</dbReference>
<keyword evidence="2" id="KW-1185">Reference proteome</keyword>
<gene>
    <name evidence="1" type="ORF">CPELLU_LOCUS19729</name>
</gene>
<evidence type="ECO:0000313" key="2">
    <source>
        <dbReference type="Proteomes" id="UP000789759"/>
    </source>
</evidence>
<comment type="caution">
    <text evidence="1">The sequence shown here is derived from an EMBL/GenBank/DDBJ whole genome shotgun (WGS) entry which is preliminary data.</text>
</comment>